<dbReference type="InterPro" id="IPR015797">
    <property type="entry name" value="NUDIX_hydrolase-like_dom_sf"/>
</dbReference>
<dbReference type="Pfam" id="PF00293">
    <property type="entry name" value="NUDIX"/>
    <property type="match status" value="1"/>
</dbReference>
<dbReference type="Proteomes" id="UP000269154">
    <property type="component" value="Unassembled WGS sequence"/>
</dbReference>
<protein>
    <submittedName>
        <fullName evidence="4">NUDIX domain-containing protein</fullName>
    </submittedName>
</protein>
<dbReference type="Gene3D" id="3.90.79.10">
    <property type="entry name" value="Nucleoside Triphosphate Pyrophosphohydrolase"/>
    <property type="match status" value="1"/>
</dbReference>
<feature type="domain" description="Nudix hydrolase" evidence="3">
    <location>
        <begin position="5"/>
        <end position="143"/>
    </location>
</feature>
<dbReference type="GO" id="GO:0016787">
    <property type="term" value="F:hydrolase activity"/>
    <property type="evidence" value="ECO:0007669"/>
    <property type="project" value="UniProtKB-KW"/>
</dbReference>
<dbReference type="OrthoDB" id="7376250at2"/>
<dbReference type="SUPFAM" id="SSF55811">
    <property type="entry name" value="Nudix"/>
    <property type="match status" value="1"/>
</dbReference>
<organism evidence="4 5">
    <name type="scientific">Okeania hirsuta</name>
    <dbReference type="NCBI Taxonomy" id="1458930"/>
    <lineage>
        <taxon>Bacteria</taxon>
        <taxon>Bacillati</taxon>
        <taxon>Cyanobacteriota</taxon>
        <taxon>Cyanophyceae</taxon>
        <taxon>Oscillatoriophycideae</taxon>
        <taxon>Oscillatoriales</taxon>
        <taxon>Microcoleaceae</taxon>
        <taxon>Okeania</taxon>
    </lineage>
</organism>
<name>A0A3N6P0V9_9CYAN</name>
<gene>
    <name evidence="4" type="ORF">D5R40_07455</name>
</gene>
<dbReference type="AlphaFoldDB" id="A0A3N6P0V9"/>
<comment type="cofactor">
    <cofactor evidence="1">
        <name>Mg(2+)</name>
        <dbReference type="ChEBI" id="CHEBI:18420"/>
    </cofactor>
</comment>
<reference evidence="4 5" key="1">
    <citation type="journal article" date="2018" name="ACS Chem. Biol.">
        <title>Ketoreductase domain dysfunction expands chemodiversity: malyngamide biosynthesis in the cyanobacterium Okeania hirsuta.</title>
        <authorList>
            <person name="Moss N.A."/>
            <person name="Leao T."/>
            <person name="Rankin M."/>
            <person name="McCullough T.M."/>
            <person name="Qu P."/>
            <person name="Korobeynikov A."/>
            <person name="Smith J.L."/>
            <person name="Gerwick L."/>
            <person name="Gerwick W.H."/>
        </authorList>
    </citation>
    <scope>NUCLEOTIDE SEQUENCE [LARGE SCALE GENOMIC DNA]</scope>
    <source>
        <strain evidence="4 5">PAB10Feb10-1</strain>
    </source>
</reference>
<keyword evidence="5" id="KW-1185">Reference proteome</keyword>
<dbReference type="PANTHER" id="PTHR43046:SF14">
    <property type="entry name" value="MUTT_NUDIX FAMILY PROTEIN"/>
    <property type="match status" value="1"/>
</dbReference>
<evidence type="ECO:0000256" key="1">
    <source>
        <dbReference type="ARBA" id="ARBA00001946"/>
    </source>
</evidence>
<dbReference type="RefSeq" id="WP_124144924.1">
    <property type="nucleotide sequence ID" value="NZ_CAWOKI010000052.1"/>
</dbReference>
<sequence>MSKKNQIRVLALGLIRDDDHLFISQGYDSIKQESFYRVMGGGVDFGEYSRDALQREFQEEIEAELTNIKYLGCMENIFMFNGEERHELIQLYKCDFADPKFYQIEELTFWEKERKKTALWVSIDRFKSGELKIVPENFLEYCD</sequence>
<evidence type="ECO:0000256" key="2">
    <source>
        <dbReference type="ARBA" id="ARBA00022801"/>
    </source>
</evidence>
<dbReference type="EMBL" id="RCBY01000028">
    <property type="protein sequence ID" value="RQH49049.1"/>
    <property type="molecule type" value="Genomic_DNA"/>
</dbReference>
<evidence type="ECO:0000313" key="5">
    <source>
        <dbReference type="Proteomes" id="UP000269154"/>
    </source>
</evidence>
<dbReference type="InterPro" id="IPR000086">
    <property type="entry name" value="NUDIX_hydrolase_dom"/>
</dbReference>
<keyword evidence="2" id="KW-0378">Hydrolase</keyword>
<comment type="caution">
    <text evidence="4">The sequence shown here is derived from an EMBL/GenBank/DDBJ whole genome shotgun (WGS) entry which is preliminary data.</text>
</comment>
<dbReference type="PANTHER" id="PTHR43046">
    <property type="entry name" value="GDP-MANNOSE MANNOSYL HYDROLASE"/>
    <property type="match status" value="1"/>
</dbReference>
<dbReference type="CDD" id="cd04688">
    <property type="entry name" value="NUDIX_Hydrolase"/>
    <property type="match status" value="1"/>
</dbReference>
<evidence type="ECO:0000259" key="3">
    <source>
        <dbReference type="PROSITE" id="PS51462"/>
    </source>
</evidence>
<accession>A0A3N6P0V9</accession>
<evidence type="ECO:0000313" key="4">
    <source>
        <dbReference type="EMBL" id="RQH49049.1"/>
    </source>
</evidence>
<dbReference type="PROSITE" id="PS51462">
    <property type="entry name" value="NUDIX"/>
    <property type="match status" value="1"/>
</dbReference>
<proteinExistence type="predicted"/>